<dbReference type="GO" id="GO:0019632">
    <property type="term" value="P:shikimate metabolic process"/>
    <property type="evidence" value="ECO:0007669"/>
    <property type="project" value="TreeGrafter"/>
</dbReference>
<dbReference type="InterPro" id="IPR041121">
    <property type="entry name" value="SDH_C"/>
</dbReference>
<dbReference type="AlphaFoldDB" id="A0A7J3T9F2"/>
<dbReference type="InterPro" id="IPR006151">
    <property type="entry name" value="Shikm_DH/Glu-tRNA_Rdtase"/>
</dbReference>
<gene>
    <name evidence="3" type="ORF">ENL31_01835</name>
</gene>
<feature type="domain" description="Quinate/shikimate 5-dehydrogenase/glutamyl-tRNA reductase" evidence="1">
    <location>
        <begin position="46"/>
        <end position="122"/>
    </location>
</feature>
<name>A0A7J3T9F2_9ARCH</name>
<dbReference type="InterPro" id="IPR046346">
    <property type="entry name" value="Aminoacid_DH-like_N_sf"/>
</dbReference>
<organism evidence="3">
    <name type="scientific">Candidatus Aciduliprofundum boonei</name>
    <dbReference type="NCBI Taxonomy" id="379547"/>
    <lineage>
        <taxon>Archaea</taxon>
        <taxon>Methanobacteriati</taxon>
        <taxon>Thermoplasmatota</taxon>
        <taxon>DHVE2 group</taxon>
        <taxon>Candidatus Aciduliprofundum</taxon>
    </lineage>
</organism>
<dbReference type="PANTHER" id="PTHR21089">
    <property type="entry name" value="SHIKIMATE DEHYDROGENASE"/>
    <property type="match status" value="1"/>
</dbReference>
<evidence type="ECO:0000259" key="1">
    <source>
        <dbReference type="Pfam" id="PF01488"/>
    </source>
</evidence>
<dbReference type="SUPFAM" id="SSF51735">
    <property type="entry name" value="NAD(P)-binding Rossmann-fold domains"/>
    <property type="match status" value="1"/>
</dbReference>
<dbReference type="PANTHER" id="PTHR21089:SF1">
    <property type="entry name" value="BIFUNCTIONAL 3-DEHYDROQUINATE DEHYDRATASE_SHIKIMATE DEHYDROGENASE, CHLOROPLASTIC"/>
    <property type="match status" value="1"/>
</dbReference>
<feature type="non-terminal residue" evidence="3">
    <location>
        <position position="1"/>
    </location>
</feature>
<protein>
    <submittedName>
        <fullName evidence="3">Shikimate dehydrogenase</fullName>
    </submittedName>
</protein>
<dbReference type="Gene3D" id="3.40.50.720">
    <property type="entry name" value="NAD(P)-binding Rossmann-like Domain"/>
    <property type="match status" value="1"/>
</dbReference>
<feature type="domain" description="SDH C-terminal" evidence="2">
    <location>
        <begin position="170"/>
        <end position="198"/>
    </location>
</feature>
<dbReference type="SUPFAM" id="SSF53223">
    <property type="entry name" value="Aminoacid dehydrogenase-like, N-terminal domain"/>
    <property type="match status" value="1"/>
</dbReference>
<dbReference type="InterPro" id="IPR036291">
    <property type="entry name" value="NAD(P)-bd_dom_sf"/>
</dbReference>
<dbReference type="Pfam" id="PF18317">
    <property type="entry name" value="SDH_C"/>
    <property type="match status" value="1"/>
</dbReference>
<sequence>PYKEQVISYLDELRGDAEIIRVVNTVKNEDGRFVGYNTDGIGALKALKRFTNLIGKKVLILGGGGAGKSIAYSLSKLAEVTVLDRKESRIKEVEKIGVKGGLLNRENLRNLIEEVDILINATPVGMKGDESLVPGEFLREDMVVMDIVYAPLQTRLLKDSIERGCITVDGLWMLVEQAAESFRIWTGMEGDSIFMRKVAMEALK</sequence>
<dbReference type="Gene3D" id="3.40.50.10860">
    <property type="entry name" value="Leucine Dehydrogenase, chain A, domain 1"/>
    <property type="match status" value="1"/>
</dbReference>
<dbReference type="InterPro" id="IPR022893">
    <property type="entry name" value="Shikimate_DH_fam"/>
</dbReference>
<dbReference type="Proteomes" id="UP000886130">
    <property type="component" value="Unassembled WGS sequence"/>
</dbReference>
<comment type="caution">
    <text evidence="3">The sequence shown here is derived from an EMBL/GenBank/DDBJ whole genome shotgun (WGS) entry which is preliminary data.</text>
</comment>
<reference evidence="3" key="1">
    <citation type="journal article" date="2020" name="mSystems">
        <title>Genome- and Community-Level Interaction Insights into Carbon Utilization and Element Cycling Functions of Hydrothermarchaeota in Hydrothermal Sediment.</title>
        <authorList>
            <person name="Zhou Z."/>
            <person name="Liu Y."/>
            <person name="Xu W."/>
            <person name="Pan J."/>
            <person name="Luo Z.H."/>
            <person name="Li M."/>
        </authorList>
    </citation>
    <scope>NUCLEOTIDE SEQUENCE [LARGE SCALE GENOMIC DNA]</scope>
    <source>
        <strain evidence="3">HyVt-85</strain>
    </source>
</reference>
<dbReference type="GO" id="GO:0004764">
    <property type="term" value="F:shikimate 3-dehydrogenase (NADP+) activity"/>
    <property type="evidence" value="ECO:0007669"/>
    <property type="project" value="InterPro"/>
</dbReference>
<accession>A0A7J3T9F2</accession>
<dbReference type="CDD" id="cd01065">
    <property type="entry name" value="NAD_bind_Shikimate_DH"/>
    <property type="match status" value="1"/>
</dbReference>
<evidence type="ECO:0000259" key="2">
    <source>
        <dbReference type="Pfam" id="PF18317"/>
    </source>
</evidence>
<dbReference type="Pfam" id="PF01488">
    <property type="entry name" value="Shikimate_DH"/>
    <property type="match status" value="1"/>
</dbReference>
<evidence type="ECO:0000313" key="3">
    <source>
        <dbReference type="EMBL" id="HHE75853.1"/>
    </source>
</evidence>
<dbReference type="GO" id="GO:0009423">
    <property type="term" value="P:chorismate biosynthetic process"/>
    <property type="evidence" value="ECO:0007669"/>
    <property type="project" value="TreeGrafter"/>
</dbReference>
<proteinExistence type="predicted"/>
<dbReference type="EMBL" id="DRTM01000131">
    <property type="protein sequence ID" value="HHE75853.1"/>
    <property type="molecule type" value="Genomic_DNA"/>
</dbReference>